<dbReference type="Proteomes" id="UP000291404">
    <property type="component" value="Unassembled WGS sequence"/>
</dbReference>
<gene>
    <name evidence="2" type="ORF">CWI36_0509p0020</name>
</gene>
<feature type="transmembrane region" description="Helical" evidence="1">
    <location>
        <begin position="101"/>
        <end position="125"/>
    </location>
</feature>
<keyword evidence="3" id="KW-1185">Reference proteome</keyword>
<organism evidence="2 3">
    <name type="scientific">Hamiltosporidium magnivora</name>
    <dbReference type="NCBI Taxonomy" id="148818"/>
    <lineage>
        <taxon>Eukaryota</taxon>
        <taxon>Fungi</taxon>
        <taxon>Fungi incertae sedis</taxon>
        <taxon>Microsporidia</taxon>
        <taxon>Dubosqiidae</taxon>
        <taxon>Hamiltosporidium</taxon>
    </lineage>
</organism>
<evidence type="ECO:0000313" key="2">
    <source>
        <dbReference type="EMBL" id="TBU06135.1"/>
    </source>
</evidence>
<dbReference type="EMBL" id="PITI01000509">
    <property type="protein sequence ID" value="TBU06135.1"/>
    <property type="molecule type" value="Genomic_DNA"/>
</dbReference>
<accession>A0A4Q9LF62</accession>
<comment type="caution">
    <text evidence="2">The sequence shown here is derived from an EMBL/GenBank/DDBJ whole genome shotgun (WGS) entry which is preliminary data.</text>
</comment>
<evidence type="ECO:0008006" key="4">
    <source>
        <dbReference type="Google" id="ProtNLM"/>
    </source>
</evidence>
<dbReference type="VEuPathDB" id="MicrosporidiaDB:CWI36_0509p0020"/>
<proteinExistence type="predicted"/>
<sequence length="151" mass="18331">MDDNFYTNIKTEHDLLIHLNKYKNSPCDIFKLAFFNDQDFIKLAERYVYMKNILKRNMSTRMNIMAMNILNRKYIELLHIFHRLRNKTDIPKNINGNKSCFLSIFKTLCIFILVNFLSFSFIFFLRCILKYILMSFVLTRRNNVLRNLEYS</sequence>
<keyword evidence="1" id="KW-0812">Transmembrane</keyword>
<name>A0A4Q9LF62_9MICR</name>
<keyword evidence="1" id="KW-0472">Membrane</keyword>
<dbReference type="AlphaFoldDB" id="A0A4Q9LF62"/>
<evidence type="ECO:0000313" key="3">
    <source>
        <dbReference type="Proteomes" id="UP000291404"/>
    </source>
</evidence>
<keyword evidence="1" id="KW-1133">Transmembrane helix</keyword>
<protein>
    <recommendedName>
        <fullName evidence="4">Variable surface protein</fullName>
    </recommendedName>
</protein>
<reference evidence="2 3" key="1">
    <citation type="submission" date="2017-12" db="EMBL/GenBank/DDBJ databases">
        <authorList>
            <person name="Pombert J.-F."/>
            <person name="Haag K.L."/>
            <person name="Ebert D."/>
        </authorList>
    </citation>
    <scope>NUCLEOTIDE SEQUENCE [LARGE SCALE GENOMIC DNA]</scope>
    <source>
        <strain evidence="2">BE-OM-2</strain>
    </source>
</reference>
<evidence type="ECO:0000256" key="1">
    <source>
        <dbReference type="SAM" id="Phobius"/>
    </source>
</evidence>